<dbReference type="Proteomes" id="UP000254076">
    <property type="component" value="Unassembled WGS sequence"/>
</dbReference>
<organism evidence="1 2">
    <name type="scientific">Streptococcus agalactiae</name>
    <dbReference type="NCBI Taxonomy" id="1311"/>
    <lineage>
        <taxon>Bacteria</taxon>
        <taxon>Bacillati</taxon>
        <taxon>Bacillota</taxon>
        <taxon>Bacilli</taxon>
        <taxon>Lactobacillales</taxon>
        <taxon>Streptococcaceae</taxon>
        <taxon>Streptococcus</taxon>
    </lineage>
</organism>
<protein>
    <submittedName>
        <fullName evidence="1">Uncharacterized protein</fullName>
    </submittedName>
</protein>
<accession>A0A8B4RDS5</accession>
<name>A0A8B4RDS5_STRAG</name>
<evidence type="ECO:0000313" key="1">
    <source>
        <dbReference type="EMBL" id="SUN13910.1"/>
    </source>
</evidence>
<comment type="caution">
    <text evidence="1">The sequence shown here is derived from an EMBL/GenBank/DDBJ whole genome shotgun (WGS) entry which is preliminary data.</text>
</comment>
<reference evidence="1 2" key="1">
    <citation type="submission" date="2018-06" db="EMBL/GenBank/DDBJ databases">
        <authorList>
            <consortium name="Pathogen Informatics"/>
            <person name="Doyle S."/>
        </authorList>
    </citation>
    <scope>NUCLEOTIDE SEQUENCE [LARGE SCALE GENOMIC DNA]</scope>
    <source>
        <strain evidence="1 2">NCTC8185</strain>
    </source>
</reference>
<dbReference type="EMBL" id="UHEQ01000004">
    <property type="protein sequence ID" value="SUN13910.1"/>
    <property type="molecule type" value="Genomic_DNA"/>
</dbReference>
<sequence>MKEKNILIIGNGYDLALFKQTSYNDFIKFASQIVCFSEKDLSPYAYNGIYTLASKPNDKLELKFEDNKKFVTKRIIKKLFSIFSANFLDLKESELNILYKYSDLIFQDVMFHGFENTFNNYRNLLNTNIIRFGYESNLFLNFIDESFDEMKKVSSKHELNHKIIYSLILNSNFYNDEIETLVTTSHRSQYQITDDDRNRIFNKFFGQFTNNKILKFIISEHLYLENWNSLEHHISELSKSILTLKENISDIDDELLYPEINITEFDNFINPKFKNFPNSKHIIFILSELAALEYDKRISKISILNSFNKELKLSLDLITYLLEFYLSYVKEKEKEKKMSLLMRI</sequence>
<proteinExistence type="predicted"/>
<dbReference type="AlphaFoldDB" id="A0A8B4RDS5"/>
<gene>
    <name evidence="1" type="ORF">NCTC8185_01177</name>
</gene>
<dbReference type="RefSeq" id="WP_000660411.1">
    <property type="nucleotide sequence ID" value="NZ_UHEQ01000004.1"/>
</dbReference>
<evidence type="ECO:0000313" key="2">
    <source>
        <dbReference type="Proteomes" id="UP000254076"/>
    </source>
</evidence>